<dbReference type="PANTHER" id="PTHR43289">
    <property type="entry name" value="MITOGEN-ACTIVATED PROTEIN KINASE KINASE KINASE 20-RELATED"/>
    <property type="match status" value="1"/>
</dbReference>
<keyword evidence="5" id="KW-0472">Membrane</keyword>
<gene>
    <name evidence="7" type="primary">pknD_11</name>
    <name evidence="7" type="ORF">PDESU_03443</name>
</gene>
<dbReference type="SUPFAM" id="SSF48452">
    <property type="entry name" value="TPR-like"/>
    <property type="match status" value="1"/>
</dbReference>
<evidence type="ECO:0000313" key="8">
    <source>
        <dbReference type="Proteomes" id="UP000366872"/>
    </source>
</evidence>
<dbReference type="PROSITE" id="PS50011">
    <property type="entry name" value="PROTEIN_KINASE_DOM"/>
    <property type="match status" value="1"/>
</dbReference>
<proteinExistence type="predicted"/>
<dbReference type="PANTHER" id="PTHR43289:SF6">
    <property type="entry name" value="SERINE_THREONINE-PROTEIN KINASE NEKL-3"/>
    <property type="match status" value="1"/>
</dbReference>
<keyword evidence="2" id="KW-0547">Nucleotide-binding</keyword>
<dbReference type="SMART" id="SM00220">
    <property type="entry name" value="S_TKc"/>
    <property type="match status" value="1"/>
</dbReference>
<accession>A0A6C2U4R1</accession>
<dbReference type="CDD" id="cd14014">
    <property type="entry name" value="STKc_PknB_like"/>
    <property type="match status" value="1"/>
</dbReference>
<evidence type="ECO:0000256" key="4">
    <source>
        <dbReference type="ARBA" id="ARBA00022840"/>
    </source>
</evidence>
<keyword evidence="4" id="KW-0067">ATP-binding</keyword>
<keyword evidence="1" id="KW-0808">Transferase</keyword>
<keyword evidence="3 7" id="KW-0418">Kinase</keyword>
<dbReference type="SUPFAM" id="SSF56112">
    <property type="entry name" value="Protein kinase-like (PK-like)"/>
    <property type="match status" value="1"/>
</dbReference>
<evidence type="ECO:0000256" key="2">
    <source>
        <dbReference type="ARBA" id="ARBA00022741"/>
    </source>
</evidence>
<organism evidence="7 8">
    <name type="scientific">Pontiella desulfatans</name>
    <dbReference type="NCBI Taxonomy" id="2750659"/>
    <lineage>
        <taxon>Bacteria</taxon>
        <taxon>Pseudomonadati</taxon>
        <taxon>Kiritimatiellota</taxon>
        <taxon>Kiritimatiellia</taxon>
        <taxon>Kiritimatiellales</taxon>
        <taxon>Pontiellaceae</taxon>
        <taxon>Pontiella</taxon>
    </lineage>
</organism>
<dbReference type="InterPro" id="IPR011009">
    <property type="entry name" value="Kinase-like_dom_sf"/>
</dbReference>
<protein>
    <submittedName>
        <fullName evidence="7">Serine/threonine-protein kinase PknD</fullName>
    </submittedName>
</protein>
<dbReference type="AlphaFoldDB" id="A0A6C2U4R1"/>
<evidence type="ECO:0000259" key="6">
    <source>
        <dbReference type="PROSITE" id="PS50011"/>
    </source>
</evidence>
<feature type="transmembrane region" description="Helical" evidence="5">
    <location>
        <begin position="357"/>
        <end position="376"/>
    </location>
</feature>
<dbReference type="InterPro" id="IPR011990">
    <property type="entry name" value="TPR-like_helical_dom_sf"/>
</dbReference>
<evidence type="ECO:0000256" key="3">
    <source>
        <dbReference type="ARBA" id="ARBA00022777"/>
    </source>
</evidence>
<name>A0A6C2U4R1_PONDE</name>
<sequence length="659" mass="75189">MQETKTLPINPLVQDFYRMAEEYDGIDTEDINPSLTDLSQVTQRYQSPEVLAEGGMKRIYKVYDARAKRDLALAMLREDALEDLCDPFIHEAWLTARLDHPNIITIHDVGVKEGKNPYFTMDLKQGLTLRELIEKLHAGDRKILAQYPLEALLQIFLKICDAVSYAHSVHVIHLDLKPANIQIGEYGRVLVCDWGLGRVLGDGDDPQELDRMLFNPDMLGSDDLYGQFKGTPGYMAPEQLKEDGAVDERSDIYGLGCILYSLLTFLRPLTGDDEEIIQRARDGAVVSPIKRAAERAIPVALNAVTMKALAVEPSKRYASVDKLRTEVHRYLTGFATEAENAGVFKQLNLFYRRNRRFCLTILCSLLVVAIGAAWSFRKLSDKERAASEAREHAERTLSLYQAGQTELERMSFENAESIVQLAERYQFHGDYNRAEAILKAVLLADDSNQLLHRELGKHYFIDQDFNAALPHLDRGVFRKDDVCETVLLYAGLTGDQKKLTAEQMVDIIHRIHVHEPLVLRLVLQDQRNRFDLEERAEIIEAYLRIINPDWVNGWFEYDAGSSVLRLGGKGLRRVSTQKSVLIGLNPRVLDFSGSEVDELWKEVDIAVEVLDVRGTRMETIWFLKRFVHLRELIITPGQLSSEELRKLPERVQVIERPYP</sequence>
<dbReference type="GO" id="GO:0005524">
    <property type="term" value="F:ATP binding"/>
    <property type="evidence" value="ECO:0007669"/>
    <property type="project" value="UniProtKB-KW"/>
</dbReference>
<evidence type="ECO:0000256" key="1">
    <source>
        <dbReference type="ARBA" id="ARBA00022679"/>
    </source>
</evidence>
<dbReference type="EMBL" id="CAAHFG010000002">
    <property type="protein sequence ID" value="VGO14873.1"/>
    <property type="molecule type" value="Genomic_DNA"/>
</dbReference>
<keyword evidence="5" id="KW-1133">Transmembrane helix</keyword>
<evidence type="ECO:0000313" key="7">
    <source>
        <dbReference type="EMBL" id="VGO14873.1"/>
    </source>
</evidence>
<dbReference type="Pfam" id="PF00069">
    <property type="entry name" value="Pkinase"/>
    <property type="match status" value="1"/>
</dbReference>
<evidence type="ECO:0000256" key="5">
    <source>
        <dbReference type="SAM" id="Phobius"/>
    </source>
</evidence>
<reference evidence="7 8" key="1">
    <citation type="submission" date="2019-04" db="EMBL/GenBank/DDBJ databases">
        <authorList>
            <person name="Van Vliet M D."/>
        </authorList>
    </citation>
    <scope>NUCLEOTIDE SEQUENCE [LARGE SCALE GENOMIC DNA]</scope>
    <source>
        <strain evidence="7 8">F1</strain>
    </source>
</reference>
<keyword evidence="5" id="KW-0812">Transmembrane</keyword>
<dbReference type="Gene3D" id="1.10.510.10">
    <property type="entry name" value="Transferase(Phosphotransferase) domain 1"/>
    <property type="match status" value="1"/>
</dbReference>
<keyword evidence="8" id="KW-1185">Reference proteome</keyword>
<dbReference type="GO" id="GO:0004674">
    <property type="term" value="F:protein serine/threonine kinase activity"/>
    <property type="evidence" value="ECO:0007669"/>
    <property type="project" value="TreeGrafter"/>
</dbReference>
<dbReference type="InterPro" id="IPR000719">
    <property type="entry name" value="Prot_kinase_dom"/>
</dbReference>
<dbReference type="Gene3D" id="3.30.200.20">
    <property type="entry name" value="Phosphorylase Kinase, domain 1"/>
    <property type="match status" value="1"/>
</dbReference>
<dbReference type="Proteomes" id="UP000366872">
    <property type="component" value="Unassembled WGS sequence"/>
</dbReference>
<dbReference type="Gene3D" id="1.25.40.10">
    <property type="entry name" value="Tetratricopeptide repeat domain"/>
    <property type="match status" value="1"/>
</dbReference>
<feature type="domain" description="Protein kinase" evidence="6">
    <location>
        <begin position="45"/>
        <end position="331"/>
    </location>
</feature>